<feature type="region of interest" description="Disordered" evidence="1">
    <location>
        <begin position="130"/>
        <end position="149"/>
    </location>
</feature>
<accession>A0A9D2SAY0</accession>
<evidence type="ECO:0000313" key="2">
    <source>
        <dbReference type="EMBL" id="HJB80001.1"/>
    </source>
</evidence>
<reference evidence="2" key="1">
    <citation type="journal article" date="2021" name="PeerJ">
        <title>Extensive microbial diversity within the chicken gut microbiome revealed by metagenomics and culture.</title>
        <authorList>
            <person name="Gilroy R."/>
            <person name="Ravi A."/>
            <person name="Getino M."/>
            <person name="Pursley I."/>
            <person name="Horton D.L."/>
            <person name="Alikhan N.F."/>
            <person name="Baker D."/>
            <person name="Gharbi K."/>
            <person name="Hall N."/>
            <person name="Watson M."/>
            <person name="Adriaenssens E.M."/>
            <person name="Foster-Nyarko E."/>
            <person name="Jarju S."/>
            <person name="Secka A."/>
            <person name="Antonio M."/>
            <person name="Oren A."/>
            <person name="Chaudhuri R.R."/>
            <person name="La Ragione R."/>
            <person name="Hildebrand F."/>
            <person name="Pallen M.J."/>
        </authorList>
    </citation>
    <scope>NUCLEOTIDE SEQUENCE</scope>
    <source>
        <strain evidence="2">CHK192-8294</strain>
    </source>
</reference>
<sequence length="149" mass="15611">MEKQHPIGDLMGEIVDKVREIADANTIVGQPIVTGEVTIIPISRLSVGVGSGGTEFGSKHKKPEDNSCFGGGAGAGINLIPVGFLIVKGDSVKLLPVAPPAATTVDRVVEMMPEAIDKITGFIDKQQEKKKAEKAAQNGTDKPGFEGVY</sequence>
<dbReference type="PANTHER" id="PTHR39162">
    <property type="entry name" value="GLL3345 PROTEIN"/>
    <property type="match status" value="1"/>
</dbReference>
<protein>
    <submittedName>
        <fullName evidence="2">Sporulation protein YtfJ</fullName>
    </submittedName>
</protein>
<gene>
    <name evidence="2" type="ORF">H9712_03350</name>
</gene>
<organism evidence="2 3">
    <name type="scientific">Candidatus Flavonifractor intestinigallinarum</name>
    <dbReference type="NCBI Taxonomy" id="2838586"/>
    <lineage>
        <taxon>Bacteria</taxon>
        <taxon>Bacillati</taxon>
        <taxon>Bacillota</taxon>
        <taxon>Clostridia</taxon>
        <taxon>Eubacteriales</taxon>
        <taxon>Oscillospiraceae</taxon>
        <taxon>Flavonifractor</taxon>
    </lineage>
</organism>
<dbReference type="EMBL" id="DWXO01000032">
    <property type="protein sequence ID" value="HJB80001.1"/>
    <property type="molecule type" value="Genomic_DNA"/>
</dbReference>
<dbReference type="PANTHER" id="PTHR39162:SF1">
    <property type="entry name" value="SPORULATION PROTEIN YTFJ"/>
    <property type="match status" value="1"/>
</dbReference>
<dbReference type="InterPro" id="IPR014229">
    <property type="entry name" value="Spore_YtfJ"/>
</dbReference>
<proteinExistence type="predicted"/>
<dbReference type="PIRSF" id="PIRSF021377">
    <property type="entry name" value="YtfJ"/>
    <property type="match status" value="1"/>
</dbReference>
<evidence type="ECO:0000313" key="3">
    <source>
        <dbReference type="Proteomes" id="UP000823921"/>
    </source>
</evidence>
<evidence type="ECO:0000256" key="1">
    <source>
        <dbReference type="SAM" id="MobiDB-lite"/>
    </source>
</evidence>
<comment type="caution">
    <text evidence="2">The sequence shown here is derived from an EMBL/GenBank/DDBJ whole genome shotgun (WGS) entry which is preliminary data.</text>
</comment>
<dbReference type="Proteomes" id="UP000823921">
    <property type="component" value="Unassembled WGS sequence"/>
</dbReference>
<reference evidence="2" key="2">
    <citation type="submission" date="2021-04" db="EMBL/GenBank/DDBJ databases">
        <authorList>
            <person name="Gilroy R."/>
        </authorList>
    </citation>
    <scope>NUCLEOTIDE SEQUENCE</scope>
    <source>
        <strain evidence="2">CHK192-8294</strain>
    </source>
</reference>
<dbReference type="Pfam" id="PF09579">
    <property type="entry name" value="Spore_YtfJ"/>
    <property type="match status" value="1"/>
</dbReference>
<name>A0A9D2SAY0_9FIRM</name>
<dbReference type="AlphaFoldDB" id="A0A9D2SAY0"/>